<dbReference type="EMBL" id="JALBUS010000020">
    <property type="protein sequence ID" value="MDX8418184.1"/>
    <property type="molecule type" value="Genomic_DNA"/>
</dbReference>
<keyword evidence="4" id="KW-0046">Antibiotic resistance</keyword>
<dbReference type="EC" id="2.3.1.-" evidence="4"/>
<keyword evidence="3 4" id="KW-0012">Acyltransferase</keyword>
<dbReference type="Proteomes" id="UP001285244">
    <property type="component" value="Unassembled WGS sequence"/>
</dbReference>
<dbReference type="PANTHER" id="PTHR11104:SF0">
    <property type="entry name" value="SPBETA PROPHAGE-DERIVED AMINOGLYCOSIDE N(3')-ACETYLTRANSFERASE-LIKE PROTEIN YOKD"/>
    <property type="match status" value="1"/>
</dbReference>
<dbReference type="Pfam" id="PF02522">
    <property type="entry name" value="Antibiotic_NAT"/>
    <property type="match status" value="1"/>
</dbReference>
<gene>
    <name evidence="5" type="ORF">MOZ64_10100</name>
</gene>
<evidence type="ECO:0000256" key="4">
    <source>
        <dbReference type="RuleBase" id="RU365031"/>
    </source>
</evidence>
<organism evidence="5 6">
    <name type="scientific">Absicoccus intestinalis</name>
    <dbReference type="NCBI Taxonomy" id="2926319"/>
    <lineage>
        <taxon>Bacteria</taxon>
        <taxon>Bacillati</taxon>
        <taxon>Bacillota</taxon>
        <taxon>Erysipelotrichia</taxon>
        <taxon>Erysipelotrichales</taxon>
        <taxon>Erysipelotrichaceae</taxon>
        <taxon>Absicoccus</taxon>
    </lineage>
</organism>
<keyword evidence="2 4" id="KW-0808">Transferase</keyword>
<accession>A0ABU4WS25</accession>
<comment type="similarity">
    <text evidence="1 4">Belongs to the antibiotic N-acetyltransferase family.</text>
</comment>
<dbReference type="InterPro" id="IPR003679">
    <property type="entry name" value="Amioglycoside_AcTrfase"/>
</dbReference>
<sequence length="236" mass="27038">MQTKKDMIKIYQKMGIQEGSIVCLQANTDAMDSILGKGQTCIEALMHVVTDSGCIFVPTFDDSCLDPSCLDGLNYDQWKEMRKDQPGYRSRLTGCDGFGIQFLRNPKVRRSKHPVYSFAFWGTYEPVVLETKPDFPICLDPAFWSIQNKHVMNILIGYDEMKSVLPYTIAKKKHMGTWIVQRAKVGMSNPPTFETFMNLSLEKEEQTKCLKACVIQHYTFDEISYLCLQVDDTLLK</sequence>
<protein>
    <recommendedName>
        <fullName evidence="4">Aminoglycoside N(3)-acetyltransferase</fullName>
        <ecNumber evidence="4">2.3.1.-</ecNumber>
    </recommendedName>
</protein>
<comment type="catalytic activity">
    <reaction evidence="4">
        <text>a 2-deoxystreptamine antibiotic + acetyl-CoA = an N(3)-acetyl-2-deoxystreptamine antibiotic + CoA + H(+)</text>
        <dbReference type="Rhea" id="RHEA:12665"/>
        <dbReference type="ChEBI" id="CHEBI:15378"/>
        <dbReference type="ChEBI" id="CHEBI:57287"/>
        <dbReference type="ChEBI" id="CHEBI:57288"/>
        <dbReference type="ChEBI" id="CHEBI:57921"/>
        <dbReference type="ChEBI" id="CHEBI:77452"/>
        <dbReference type="EC" id="2.3.1.81"/>
    </reaction>
</comment>
<keyword evidence="6" id="KW-1185">Reference proteome</keyword>
<evidence type="ECO:0000256" key="2">
    <source>
        <dbReference type="ARBA" id="ARBA00022679"/>
    </source>
</evidence>
<dbReference type="PANTHER" id="PTHR11104">
    <property type="entry name" value="AMINOGLYCOSIDE N3-ACETYLTRANSFERASE"/>
    <property type="match status" value="1"/>
</dbReference>
<evidence type="ECO:0000256" key="3">
    <source>
        <dbReference type="ARBA" id="ARBA00023315"/>
    </source>
</evidence>
<dbReference type="RefSeq" id="WP_320326435.1">
    <property type="nucleotide sequence ID" value="NZ_JALBUS010000020.1"/>
</dbReference>
<proteinExistence type="inferred from homology"/>
<dbReference type="SUPFAM" id="SSF110710">
    <property type="entry name" value="TTHA0583/YokD-like"/>
    <property type="match status" value="1"/>
</dbReference>
<dbReference type="InterPro" id="IPR028345">
    <property type="entry name" value="Antibiotic_NAT-like"/>
</dbReference>
<reference evidence="5 6" key="1">
    <citation type="submission" date="2022-03" db="EMBL/GenBank/DDBJ databases">
        <title>Novel taxa within the pig intestine.</title>
        <authorList>
            <person name="Wylensek D."/>
            <person name="Bishof K."/>
            <person name="Afrizal A."/>
            <person name="Clavel T."/>
        </authorList>
    </citation>
    <scope>NUCLEOTIDE SEQUENCE [LARGE SCALE GENOMIC DNA]</scope>
    <source>
        <strain evidence="5 6">Cla-KB-P134</strain>
    </source>
</reference>
<evidence type="ECO:0000313" key="6">
    <source>
        <dbReference type="Proteomes" id="UP001285244"/>
    </source>
</evidence>
<evidence type="ECO:0000313" key="5">
    <source>
        <dbReference type="EMBL" id="MDX8418184.1"/>
    </source>
</evidence>
<name>A0ABU4WS25_9FIRM</name>
<evidence type="ECO:0000256" key="1">
    <source>
        <dbReference type="ARBA" id="ARBA00006383"/>
    </source>
</evidence>
<comment type="caution">
    <text evidence="5">The sequence shown here is derived from an EMBL/GenBank/DDBJ whole genome shotgun (WGS) entry which is preliminary data.</text>
</comment>